<name>A0ABW0I492_9BACL</name>
<dbReference type="RefSeq" id="WP_378140402.1">
    <property type="nucleotide sequence ID" value="NZ_JBHSMI010000067.1"/>
</dbReference>
<proteinExistence type="predicted"/>
<evidence type="ECO:0000313" key="3">
    <source>
        <dbReference type="Proteomes" id="UP001596113"/>
    </source>
</evidence>
<dbReference type="EMBL" id="JBHSMI010000067">
    <property type="protein sequence ID" value="MFC5407599.1"/>
    <property type="molecule type" value="Genomic_DNA"/>
</dbReference>
<evidence type="ECO:0000259" key="1">
    <source>
        <dbReference type="Pfam" id="PF04909"/>
    </source>
</evidence>
<dbReference type="SUPFAM" id="SSF51556">
    <property type="entry name" value="Metallo-dependent hydrolases"/>
    <property type="match status" value="1"/>
</dbReference>
<feature type="domain" description="Amidohydrolase-related" evidence="1">
    <location>
        <begin position="58"/>
        <end position="244"/>
    </location>
</feature>
<sequence>MRKIDVNAMIGMYVKQDLAIQGAQSFLEAMAFHQIEKAVVYHADARFYNPIQGNEKLLRLAKQHDCLIPCFILSPHYKYSGGWEALEQQLQREDIRFAKLYPSLHGYSLNDAHTDAMFEIALRQNMTMLLSAGELTDAAGGAESFVRLCRDYPNVNIVLVEALYRRNMSLYGYLEQFENMHIEFSTLNNWLAYEEAVRLFGSKRLLFGSNMPFNSPGPAITMLSYSDLSHEDRDNIACLNAERLISGGGDRSAVQ</sequence>
<keyword evidence="3" id="KW-1185">Reference proteome</keyword>
<evidence type="ECO:0000313" key="2">
    <source>
        <dbReference type="EMBL" id="MFC5407599.1"/>
    </source>
</evidence>
<comment type="caution">
    <text evidence="2">The sequence shown here is derived from an EMBL/GenBank/DDBJ whole genome shotgun (WGS) entry which is preliminary data.</text>
</comment>
<organism evidence="2 3">
    <name type="scientific">Cohnella soli</name>
    <dbReference type="NCBI Taxonomy" id="425005"/>
    <lineage>
        <taxon>Bacteria</taxon>
        <taxon>Bacillati</taxon>
        <taxon>Bacillota</taxon>
        <taxon>Bacilli</taxon>
        <taxon>Bacillales</taxon>
        <taxon>Paenibacillaceae</taxon>
        <taxon>Cohnella</taxon>
    </lineage>
</organism>
<dbReference type="Gene3D" id="3.20.20.140">
    <property type="entry name" value="Metal-dependent hydrolases"/>
    <property type="match status" value="1"/>
</dbReference>
<dbReference type="Proteomes" id="UP001596113">
    <property type="component" value="Unassembled WGS sequence"/>
</dbReference>
<protein>
    <submittedName>
        <fullName evidence="2">Amidohydrolase family protein</fullName>
    </submittedName>
</protein>
<gene>
    <name evidence="2" type="ORF">ACFPOF_33115</name>
</gene>
<dbReference type="InterPro" id="IPR006680">
    <property type="entry name" value="Amidohydro-rel"/>
</dbReference>
<reference evidence="3" key="1">
    <citation type="journal article" date="2019" name="Int. J. Syst. Evol. Microbiol.">
        <title>The Global Catalogue of Microorganisms (GCM) 10K type strain sequencing project: providing services to taxonomists for standard genome sequencing and annotation.</title>
        <authorList>
            <consortium name="The Broad Institute Genomics Platform"/>
            <consortium name="The Broad Institute Genome Sequencing Center for Infectious Disease"/>
            <person name="Wu L."/>
            <person name="Ma J."/>
        </authorList>
    </citation>
    <scope>NUCLEOTIDE SEQUENCE [LARGE SCALE GENOMIC DNA]</scope>
    <source>
        <strain evidence="3">CGMCC 1.18575</strain>
    </source>
</reference>
<accession>A0ABW0I492</accession>
<dbReference type="InterPro" id="IPR032466">
    <property type="entry name" value="Metal_Hydrolase"/>
</dbReference>
<dbReference type="Pfam" id="PF04909">
    <property type="entry name" value="Amidohydro_2"/>
    <property type="match status" value="1"/>
</dbReference>